<proteinExistence type="predicted"/>
<reference evidence="1 4" key="3">
    <citation type="submission" date="2018-07" db="EMBL/GenBank/DDBJ databases">
        <title>Leeuwenhoekiella genomics.</title>
        <authorList>
            <person name="Tahon G."/>
            <person name="Willems A."/>
        </authorList>
    </citation>
    <scope>NUCLEOTIDE SEQUENCE [LARGE SCALE GENOMIC DNA]</scope>
    <source>
        <strain evidence="1 4">LMG 24856</strain>
    </source>
</reference>
<dbReference type="STRING" id="573501.SAMN04487999_2863"/>
<evidence type="ECO:0000313" key="3">
    <source>
        <dbReference type="Proteomes" id="UP000184240"/>
    </source>
</evidence>
<protein>
    <submittedName>
        <fullName evidence="2">Uncharacterized protein</fullName>
    </submittedName>
</protein>
<dbReference type="Proteomes" id="UP000290037">
    <property type="component" value="Unassembled WGS sequence"/>
</dbReference>
<organism evidence="2 3">
    <name type="scientific">Leeuwenhoekiella palythoae</name>
    <dbReference type="NCBI Taxonomy" id="573501"/>
    <lineage>
        <taxon>Bacteria</taxon>
        <taxon>Pseudomonadati</taxon>
        <taxon>Bacteroidota</taxon>
        <taxon>Flavobacteriia</taxon>
        <taxon>Flavobacteriales</taxon>
        <taxon>Flavobacteriaceae</taxon>
        <taxon>Leeuwenhoekiella</taxon>
    </lineage>
</organism>
<keyword evidence="4" id="KW-1185">Reference proteome</keyword>
<dbReference type="AlphaFoldDB" id="A0A1M5ZAX2"/>
<accession>A0A1M5ZAX2</accession>
<dbReference type="EMBL" id="QOVN01000005">
    <property type="protein sequence ID" value="RXG28075.1"/>
    <property type="molecule type" value="Genomic_DNA"/>
</dbReference>
<reference evidence="2" key="2">
    <citation type="submission" date="2016-11" db="EMBL/GenBank/DDBJ databases">
        <authorList>
            <person name="Jaros S."/>
            <person name="Januszkiewicz K."/>
            <person name="Wedrychowicz H."/>
        </authorList>
    </citation>
    <scope>NUCLEOTIDE SEQUENCE [LARGE SCALE GENOMIC DNA]</scope>
    <source>
        <strain evidence="2">DSM 19859</strain>
    </source>
</reference>
<evidence type="ECO:0000313" key="1">
    <source>
        <dbReference type="EMBL" id="RXG28075.1"/>
    </source>
</evidence>
<sequence length="299" mass="33153">MNTRHYILLAFIAFISLTSVSAQELKDYKYIVIPQKFEFQDEAGQYELNALTRFLFIKYGFDAYLENEQLPDDLNASGCNTLYARADISGFLSTKALITLVNCRGKEVFVLPEGKSKIKDFKGGHQDAFRDAFEELEEEYGYTYSDAIVERAELIEEVEEEEEAPQTLVDAVANNKPPKKEVVVIAIPKNSDVVIKEEVSTAIDAETNNAATNEAEIEQDIKTVLTSADGAFSMRATANGFDVYEGSSKIGTATKTSAGSYLVNTSQFTGVGYYNGTEFTVEREIKGVSGLVKMIFTQE</sequence>
<dbReference type="RefSeq" id="WP_072984121.1">
    <property type="nucleotide sequence ID" value="NZ_FQXT01000005.1"/>
</dbReference>
<gene>
    <name evidence="1" type="ORF">DSM01_2582</name>
    <name evidence="2" type="ORF">SAMN04487999_2863</name>
</gene>
<name>A0A1M5ZAX2_9FLAO</name>
<reference evidence="3" key="1">
    <citation type="submission" date="2016-11" db="EMBL/GenBank/DDBJ databases">
        <authorList>
            <person name="Varghese N."/>
            <person name="Submissions S."/>
        </authorList>
    </citation>
    <scope>NUCLEOTIDE SEQUENCE [LARGE SCALE GENOMIC DNA]</scope>
    <source>
        <strain evidence="3">DSM 19859</strain>
    </source>
</reference>
<dbReference type="EMBL" id="FQXT01000005">
    <property type="protein sequence ID" value="SHI21367.1"/>
    <property type="molecule type" value="Genomic_DNA"/>
</dbReference>
<dbReference type="Proteomes" id="UP000184240">
    <property type="component" value="Unassembled WGS sequence"/>
</dbReference>
<dbReference type="OrthoDB" id="1274006at2"/>
<evidence type="ECO:0000313" key="4">
    <source>
        <dbReference type="Proteomes" id="UP000290037"/>
    </source>
</evidence>
<evidence type="ECO:0000313" key="2">
    <source>
        <dbReference type="EMBL" id="SHI21367.1"/>
    </source>
</evidence>